<comment type="caution">
    <text evidence="1">The sequence shown here is derived from an EMBL/GenBank/DDBJ whole genome shotgun (WGS) entry which is preliminary data.</text>
</comment>
<sequence>MIFDFTKYLTNIIRYQKQYTLNLLVESDDSSTTTDNIMNYLKANTSKSLLLKNSKGKRDIFPGFLHRVADE</sequence>
<organism evidence="1 2">
    <name type="scientific">Scutellospora calospora</name>
    <dbReference type="NCBI Taxonomy" id="85575"/>
    <lineage>
        <taxon>Eukaryota</taxon>
        <taxon>Fungi</taxon>
        <taxon>Fungi incertae sedis</taxon>
        <taxon>Mucoromycota</taxon>
        <taxon>Glomeromycotina</taxon>
        <taxon>Glomeromycetes</taxon>
        <taxon>Diversisporales</taxon>
        <taxon>Gigasporaceae</taxon>
        <taxon>Scutellospora</taxon>
    </lineage>
</organism>
<proteinExistence type="predicted"/>
<evidence type="ECO:0000313" key="1">
    <source>
        <dbReference type="EMBL" id="CAG8439246.1"/>
    </source>
</evidence>
<accession>A0ACA9JW26</accession>
<dbReference type="Proteomes" id="UP000789860">
    <property type="component" value="Unassembled WGS sequence"/>
</dbReference>
<evidence type="ECO:0000313" key="2">
    <source>
        <dbReference type="Proteomes" id="UP000789860"/>
    </source>
</evidence>
<gene>
    <name evidence="1" type="ORF">SCALOS_LOCUS502</name>
</gene>
<dbReference type="EMBL" id="CAJVPM010000244">
    <property type="protein sequence ID" value="CAG8439246.1"/>
    <property type="molecule type" value="Genomic_DNA"/>
</dbReference>
<protein>
    <submittedName>
        <fullName evidence="1">3677_t:CDS:1</fullName>
    </submittedName>
</protein>
<reference evidence="1" key="1">
    <citation type="submission" date="2021-06" db="EMBL/GenBank/DDBJ databases">
        <authorList>
            <person name="Kallberg Y."/>
            <person name="Tangrot J."/>
            <person name="Rosling A."/>
        </authorList>
    </citation>
    <scope>NUCLEOTIDE SEQUENCE</scope>
    <source>
        <strain evidence="1">AU212A</strain>
    </source>
</reference>
<name>A0ACA9JW26_9GLOM</name>
<keyword evidence="2" id="KW-1185">Reference proteome</keyword>